<proteinExistence type="predicted"/>
<dbReference type="EMBL" id="SPSG01000021">
    <property type="protein sequence ID" value="TFV56246.1"/>
    <property type="molecule type" value="Genomic_DNA"/>
</dbReference>
<sequence length="171" mass="18557">MPTGLAWPRRQNAVQTAVLRALAHSYQQSDDDALALLAGGFPATATMLLPEWELTLGLPGPCMAGHEEDEGQRQRAVLAKWVATGGLSRDYFTAVAKALGFTITITEYRPLRAGMSGAGQPLNHGDWPFTWGVTVVSPKITDANYTDYQQLVCTLTKQSPSETLVIFLPQP</sequence>
<dbReference type="InterPro" id="IPR018755">
    <property type="entry name" value="Phage_Mu_Gp48"/>
</dbReference>
<dbReference type="Pfam" id="PF10076">
    <property type="entry name" value="Phage_Mu_Gp48"/>
    <property type="match status" value="1"/>
</dbReference>
<name>A0A9X8VMI3_SERMA</name>
<organism evidence="1">
    <name type="scientific">Serratia marcescens</name>
    <dbReference type="NCBI Taxonomy" id="615"/>
    <lineage>
        <taxon>Bacteria</taxon>
        <taxon>Pseudomonadati</taxon>
        <taxon>Pseudomonadota</taxon>
        <taxon>Gammaproteobacteria</taxon>
        <taxon>Enterobacterales</taxon>
        <taxon>Yersiniaceae</taxon>
        <taxon>Serratia</taxon>
    </lineage>
</organism>
<reference evidence="1" key="1">
    <citation type="submission" date="2019-03" db="EMBL/GenBank/DDBJ databases">
        <title>Serratia marcescens strain N2 draft genome.</title>
        <authorList>
            <person name="Yassin A."/>
            <person name="El-Kenawy N."/>
            <person name="Youssef N.H."/>
        </authorList>
    </citation>
    <scope>NUCLEOTIDE SEQUENCE [LARGE SCALE GENOMIC DNA]</scope>
    <source>
        <strain evidence="1">N2</strain>
    </source>
</reference>
<comment type="caution">
    <text evidence="1">The sequence shown here is derived from an EMBL/GenBank/DDBJ whole genome shotgun (WGS) entry which is preliminary data.</text>
</comment>
<accession>A0A9X8VMI3</accession>
<evidence type="ECO:0000313" key="1">
    <source>
        <dbReference type="EMBL" id="TFV56246.1"/>
    </source>
</evidence>
<gene>
    <name evidence="1" type="ORF">E0L31_00145</name>
</gene>
<protein>
    <submittedName>
        <fullName evidence="1">DUF2313 domain-containing protein</fullName>
    </submittedName>
</protein>
<dbReference type="AlphaFoldDB" id="A0A9X8VMI3"/>